<evidence type="ECO:0000313" key="8">
    <source>
        <dbReference type="EMBL" id="OVA10178.1"/>
    </source>
</evidence>
<dbReference type="PROSITE" id="PS51649">
    <property type="entry name" value="NPH3"/>
    <property type="match status" value="1"/>
</dbReference>
<evidence type="ECO:0000313" key="9">
    <source>
        <dbReference type="Proteomes" id="UP000195402"/>
    </source>
</evidence>
<dbReference type="STRING" id="56857.A0A200QI26"/>
<proteinExistence type="inferred from homology"/>
<dbReference type="SMART" id="SM00225">
    <property type="entry name" value="BTB"/>
    <property type="match status" value="1"/>
</dbReference>
<dbReference type="PROSITE" id="PS50097">
    <property type="entry name" value="BTB"/>
    <property type="match status" value="1"/>
</dbReference>
<dbReference type="FunFam" id="3.30.710.10:FF:000168">
    <property type="entry name" value="BTB/POZ domain-containing protein At1g03010"/>
    <property type="match status" value="1"/>
</dbReference>
<dbReference type="UniPathway" id="UPA00143"/>
<dbReference type="InterPro" id="IPR043454">
    <property type="entry name" value="NPH3/RPT2-like"/>
</dbReference>
<dbReference type="PANTHER" id="PTHR32370">
    <property type="entry name" value="OS12G0117600 PROTEIN"/>
    <property type="match status" value="1"/>
</dbReference>
<dbReference type="OrthoDB" id="624345at2759"/>
<dbReference type="EMBL" id="MVGT01002030">
    <property type="protein sequence ID" value="OVA10178.1"/>
    <property type="molecule type" value="Genomic_DNA"/>
</dbReference>
<dbReference type="InterPro" id="IPR000210">
    <property type="entry name" value="BTB/POZ_dom"/>
</dbReference>
<dbReference type="SUPFAM" id="SSF54695">
    <property type="entry name" value="POZ domain"/>
    <property type="match status" value="1"/>
</dbReference>
<organism evidence="8 9">
    <name type="scientific">Macleaya cordata</name>
    <name type="common">Five-seeded plume-poppy</name>
    <name type="synonym">Bocconia cordata</name>
    <dbReference type="NCBI Taxonomy" id="56857"/>
    <lineage>
        <taxon>Eukaryota</taxon>
        <taxon>Viridiplantae</taxon>
        <taxon>Streptophyta</taxon>
        <taxon>Embryophyta</taxon>
        <taxon>Tracheophyta</taxon>
        <taxon>Spermatophyta</taxon>
        <taxon>Magnoliopsida</taxon>
        <taxon>Ranunculales</taxon>
        <taxon>Papaveraceae</taxon>
        <taxon>Papaveroideae</taxon>
        <taxon>Macleaya</taxon>
    </lineage>
</organism>
<comment type="pathway">
    <text evidence="1">Protein modification; protein ubiquitination.</text>
</comment>
<dbReference type="InterPro" id="IPR027356">
    <property type="entry name" value="NPH3_dom"/>
</dbReference>
<keyword evidence="9" id="KW-1185">Reference proteome</keyword>
<sequence>MASSASVKNNNTSGGNSSRRLSSAMERTGQWVFSQEISSDVIVQVGEAKFPLHKFILVTKSGYIRRMIMESTEADLTRIDLSDIPGGSEMFEKAAKFCYGVNFEINVHNVAPLLCASHYLEMTESYCEGNLVGRTEEFLSHVALKSLSGALAVLISCHQHHYHHPAHLLPVAEDLKIVQRCLDVASAKACNEANFPSRSPANWWMEELAKLDQVDLFKRVITGMKSRGAKTHTLATALKTYTEKSLLRDLVRDHSSSAALSSSSLSNHQDNDDAATGGGLVMIRKRQQNVLETIVSILPSENGAFPVNFLCYLLRSATFLEAANSCKRELENRISAILEHVTVADLLVLSFTLDGEKLFDLESVRLIISGFVDKEKSVAVFNGGGGGGGGDGDYYFSKEGRAAAVSSRSTTTSAMQKVAKMVDAYLGEIATYPELSISKFNGIANLVPKEARKVDDDLYRSIDIYLKVRSVRYQTN</sequence>
<evidence type="ECO:0000256" key="4">
    <source>
        <dbReference type="PROSITE-ProRule" id="PRU00982"/>
    </source>
</evidence>
<dbReference type="Proteomes" id="UP000195402">
    <property type="component" value="Unassembled WGS sequence"/>
</dbReference>
<evidence type="ECO:0000256" key="5">
    <source>
        <dbReference type="SAM" id="MobiDB-lite"/>
    </source>
</evidence>
<dbReference type="InterPro" id="IPR011333">
    <property type="entry name" value="SKP1/BTB/POZ_sf"/>
</dbReference>
<dbReference type="Pfam" id="PF03000">
    <property type="entry name" value="NPH3"/>
    <property type="match status" value="1"/>
</dbReference>
<accession>A0A200QI26</accession>
<name>A0A200QI26_MACCD</name>
<feature type="domain" description="BTB" evidence="6">
    <location>
        <begin position="39"/>
        <end position="107"/>
    </location>
</feature>
<evidence type="ECO:0000256" key="3">
    <source>
        <dbReference type="ARBA" id="ARBA00022786"/>
    </source>
</evidence>
<evidence type="ECO:0000256" key="2">
    <source>
        <dbReference type="ARBA" id="ARBA00022553"/>
    </source>
</evidence>
<comment type="caution">
    <text evidence="8">The sequence shown here is derived from an EMBL/GenBank/DDBJ whole genome shotgun (WGS) entry which is preliminary data.</text>
</comment>
<dbReference type="Gene3D" id="3.30.710.10">
    <property type="entry name" value="Potassium Channel Kv1.1, Chain A"/>
    <property type="match status" value="1"/>
</dbReference>
<dbReference type="AlphaFoldDB" id="A0A200QI26"/>
<protein>
    <submittedName>
        <fullName evidence="8">BTB/POZ-like</fullName>
    </submittedName>
</protein>
<evidence type="ECO:0000259" key="6">
    <source>
        <dbReference type="PROSITE" id="PS50097"/>
    </source>
</evidence>
<feature type="region of interest" description="Disordered" evidence="5">
    <location>
        <begin position="1"/>
        <end position="21"/>
    </location>
</feature>
<keyword evidence="3" id="KW-0833">Ubl conjugation pathway</keyword>
<evidence type="ECO:0000259" key="7">
    <source>
        <dbReference type="PROSITE" id="PS51649"/>
    </source>
</evidence>
<feature type="compositionally biased region" description="Low complexity" evidence="5">
    <location>
        <begin position="9"/>
        <end position="21"/>
    </location>
</feature>
<dbReference type="OMA" id="ANSCKRE"/>
<reference evidence="8 9" key="1">
    <citation type="journal article" date="2017" name="Mol. Plant">
        <title>The Genome of Medicinal Plant Macleaya cordata Provides New Insights into Benzylisoquinoline Alkaloids Metabolism.</title>
        <authorList>
            <person name="Liu X."/>
            <person name="Liu Y."/>
            <person name="Huang P."/>
            <person name="Ma Y."/>
            <person name="Qing Z."/>
            <person name="Tang Q."/>
            <person name="Cao H."/>
            <person name="Cheng P."/>
            <person name="Zheng Y."/>
            <person name="Yuan Z."/>
            <person name="Zhou Y."/>
            <person name="Liu J."/>
            <person name="Tang Z."/>
            <person name="Zhuo Y."/>
            <person name="Zhang Y."/>
            <person name="Yu L."/>
            <person name="Huang J."/>
            <person name="Yang P."/>
            <person name="Peng Q."/>
            <person name="Zhang J."/>
            <person name="Jiang W."/>
            <person name="Zhang Z."/>
            <person name="Lin K."/>
            <person name="Ro D.K."/>
            <person name="Chen X."/>
            <person name="Xiong X."/>
            <person name="Shang Y."/>
            <person name="Huang S."/>
            <person name="Zeng J."/>
        </authorList>
    </citation>
    <scope>NUCLEOTIDE SEQUENCE [LARGE SCALE GENOMIC DNA]</scope>
    <source>
        <strain evidence="9">cv. BLH2017</strain>
        <tissue evidence="8">Root</tissue>
    </source>
</reference>
<evidence type="ECO:0000256" key="1">
    <source>
        <dbReference type="ARBA" id="ARBA00004906"/>
    </source>
</evidence>
<keyword evidence="2" id="KW-0597">Phosphoprotein</keyword>
<dbReference type="InParanoid" id="A0A200QI26"/>
<dbReference type="GO" id="GO:0016567">
    <property type="term" value="P:protein ubiquitination"/>
    <property type="evidence" value="ECO:0007669"/>
    <property type="project" value="UniProtKB-UniPathway"/>
</dbReference>
<dbReference type="Pfam" id="PF00651">
    <property type="entry name" value="BTB"/>
    <property type="match status" value="1"/>
</dbReference>
<comment type="similarity">
    <text evidence="4">Belongs to the NPH3 family.</text>
</comment>
<feature type="domain" description="NPH3" evidence="7">
    <location>
        <begin position="202"/>
        <end position="476"/>
    </location>
</feature>
<gene>
    <name evidence="8" type="ORF">BVC80_7613g2</name>
</gene>